<evidence type="ECO:0000313" key="1">
    <source>
        <dbReference type="EMBL" id="BBO85024.1"/>
    </source>
</evidence>
<dbReference type="AlphaFoldDB" id="A0A5K7ZXZ5"/>
<name>A0A5K7ZXZ5_9BACT</name>
<dbReference type="KEGG" id="dov:DSCO28_55900"/>
<gene>
    <name evidence="1" type="ORF">DSCO28_55900</name>
</gene>
<sequence>MKKKKSKAPVSSSISRKVIAGLRKTSTKKVVDLSEIRNARIHAENLEETIITEKETSELDPLHAVYVYAKNKMSVMAEQISELPSLSKLVNAYANAQDLYMPSGPPTSPLTHSYFILWGFLDLCVGIKKETFGTIIIDVCKELKVEQNLITVFEYMQNSRMGFYVHNGFSDKFTNLRELITDKEIKVVVPAGYIGQPGEIILARIMPEPFPELGLGYSVLMTTPYIILEMQDDRLISANEKKWLSYFERSQEKTKIKDKVESYEILMKYGLNRHYWNEYIFEGYVNHKKELIMLAGFPDIASSRPHSDENSDRF</sequence>
<dbReference type="Proteomes" id="UP000425960">
    <property type="component" value="Chromosome"/>
</dbReference>
<evidence type="ECO:0000313" key="2">
    <source>
        <dbReference type="Proteomes" id="UP000425960"/>
    </source>
</evidence>
<dbReference type="RefSeq" id="WP_155324763.1">
    <property type="nucleotide sequence ID" value="NZ_AP021876.1"/>
</dbReference>
<proteinExistence type="predicted"/>
<organism evidence="1 2">
    <name type="scientific">Desulfosarcina ovata subsp. sediminis</name>
    <dbReference type="NCBI Taxonomy" id="885957"/>
    <lineage>
        <taxon>Bacteria</taxon>
        <taxon>Pseudomonadati</taxon>
        <taxon>Thermodesulfobacteriota</taxon>
        <taxon>Desulfobacteria</taxon>
        <taxon>Desulfobacterales</taxon>
        <taxon>Desulfosarcinaceae</taxon>
        <taxon>Desulfosarcina</taxon>
    </lineage>
</organism>
<dbReference type="EMBL" id="AP021876">
    <property type="protein sequence ID" value="BBO85024.1"/>
    <property type="molecule type" value="Genomic_DNA"/>
</dbReference>
<accession>A0A5K7ZXZ5</accession>
<protein>
    <submittedName>
        <fullName evidence="1">Uncharacterized protein</fullName>
    </submittedName>
</protein>
<reference evidence="1 2" key="1">
    <citation type="submission" date="2019-11" db="EMBL/GenBank/DDBJ databases">
        <title>Comparative genomics of hydrocarbon-degrading Desulfosarcina strains.</title>
        <authorList>
            <person name="Watanabe M."/>
            <person name="Kojima H."/>
            <person name="Fukui M."/>
        </authorList>
    </citation>
    <scope>NUCLEOTIDE SEQUENCE [LARGE SCALE GENOMIC DNA]</scope>
    <source>
        <strain evidence="1 2">28bB2T</strain>
    </source>
</reference>